<name>A0ABU8QBB0_9RHOB</name>
<proteinExistence type="predicted"/>
<gene>
    <name evidence="2" type="ORF">WG622_00535</name>
</gene>
<dbReference type="RefSeq" id="WP_339401804.1">
    <property type="nucleotide sequence ID" value="NZ_JBBGAZ010000001.1"/>
</dbReference>
<evidence type="ECO:0008006" key="4">
    <source>
        <dbReference type="Google" id="ProtNLM"/>
    </source>
</evidence>
<accession>A0ABU8QBB0</accession>
<evidence type="ECO:0000256" key="1">
    <source>
        <dbReference type="SAM" id="Phobius"/>
    </source>
</evidence>
<keyword evidence="3" id="KW-1185">Reference proteome</keyword>
<protein>
    <recommendedName>
        <fullName evidence="4">Clp protease</fullName>
    </recommendedName>
</protein>
<keyword evidence="1" id="KW-1133">Transmembrane helix</keyword>
<evidence type="ECO:0000313" key="3">
    <source>
        <dbReference type="Proteomes" id="UP001368270"/>
    </source>
</evidence>
<comment type="caution">
    <text evidence="2">The sequence shown here is derived from an EMBL/GenBank/DDBJ whole genome shotgun (WGS) entry which is preliminary data.</text>
</comment>
<feature type="transmembrane region" description="Helical" evidence="1">
    <location>
        <begin position="80"/>
        <end position="102"/>
    </location>
</feature>
<evidence type="ECO:0000313" key="2">
    <source>
        <dbReference type="EMBL" id="MEJ5216712.1"/>
    </source>
</evidence>
<reference evidence="2 3" key="1">
    <citation type="submission" date="2024-03" db="EMBL/GenBank/DDBJ databases">
        <title>Cognatishimia coralii sp. nov., a marine bacterium isolated from coral surrounding seawater.</title>
        <authorList>
            <person name="Liu X."/>
            <person name="Liu S."/>
            <person name="Sun H."/>
            <person name="Zhang Y."/>
        </authorList>
    </citation>
    <scope>NUCLEOTIDE SEQUENCE [LARGE SCALE GENOMIC DNA]</scope>
    <source>
        <strain evidence="2 3">D5M38</strain>
    </source>
</reference>
<dbReference type="Proteomes" id="UP001368270">
    <property type="component" value="Unassembled WGS sequence"/>
</dbReference>
<dbReference type="SUPFAM" id="SSF52096">
    <property type="entry name" value="ClpP/crotonase"/>
    <property type="match status" value="1"/>
</dbReference>
<feature type="transmembrane region" description="Helical" evidence="1">
    <location>
        <begin position="18"/>
        <end position="40"/>
    </location>
</feature>
<sequence length="300" mass="33604">MSTINPYAERMGPSFSSAVWVTGLLLRMGMISLFVILLMIAPNAAWPFAFLLFLDLFVFAYQVVRYANAASLYMQDTGRFWTIVGATLGFVAAGIVTFYFWFLAFTVVDKALSGLRADANFRTSPETGPAVLESRAPPKRFRVHLSVDGRTLTYDGIMASGMMSELNPLLRQSPDLQQISLNSPGGNLYEARRLAQQVLQLGLDTHVDVECSASCLLAFTAGANRTLGPGAQLGFHRYGLDFKQLMPFAEVDVERLQDQSFYEQQQVSPAFIDRYFSDDRRTLWYPHKNELFQAGITTKR</sequence>
<feature type="transmembrane region" description="Helical" evidence="1">
    <location>
        <begin position="46"/>
        <end position="68"/>
    </location>
</feature>
<keyword evidence="1" id="KW-0812">Transmembrane</keyword>
<organism evidence="2 3">
    <name type="scientific">Cognatishimia coralii</name>
    <dbReference type="NCBI Taxonomy" id="3083254"/>
    <lineage>
        <taxon>Bacteria</taxon>
        <taxon>Pseudomonadati</taxon>
        <taxon>Pseudomonadota</taxon>
        <taxon>Alphaproteobacteria</taxon>
        <taxon>Rhodobacterales</taxon>
        <taxon>Paracoccaceae</taxon>
        <taxon>Cognatishimia</taxon>
    </lineage>
</organism>
<dbReference type="InterPro" id="IPR029045">
    <property type="entry name" value="ClpP/crotonase-like_dom_sf"/>
</dbReference>
<keyword evidence="1" id="KW-0472">Membrane</keyword>
<dbReference type="EMBL" id="JBBGAZ010000001">
    <property type="protein sequence ID" value="MEJ5216712.1"/>
    <property type="molecule type" value="Genomic_DNA"/>
</dbReference>